<feature type="compositionally biased region" description="Basic and acidic residues" evidence="1">
    <location>
        <begin position="1"/>
        <end position="15"/>
    </location>
</feature>
<reference evidence="2 3" key="1">
    <citation type="submission" date="2016-10" db="EMBL/GenBank/DDBJ databases">
        <authorList>
            <person name="de Groot N.N."/>
        </authorList>
    </citation>
    <scope>NUCLEOTIDE SEQUENCE [LARGE SCALE GENOMIC DNA]</scope>
    <source>
        <strain evidence="2 3">IBRC-M 10780</strain>
    </source>
</reference>
<evidence type="ECO:0000256" key="1">
    <source>
        <dbReference type="SAM" id="MobiDB-lite"/>
    </source>
</evidence>
<feature type="compositionally biased region" description="Basic and acidic residues" evidence="1">
    <location>
        <begin position="23"/>
        <end position="35"/>
    </location>
</feature>
<name>A0A1H9Y6P9_9BACI</name>
<proteinExistence type="predicted"/>
<feature type="region of interest" description="Disordered" evidence="1">
    <location>
        <begin position="1"/>
        <end position="50"/>
    </location>
</feature>
<keyword evidence="3" id="KW-1185">Reference proteome</keyword>
<dbReference type="Proteomes" id="UP000198618">
    <property type="component" value="Unassembled WGS sequence"/>
</dbReference>
<protein>
    <submittedName>
        <fullName evidence="2">Uncharacterized protein</fullName>
    </submittedName>
</protein>
<dbReference type="RefSeq" id="WP_170840620.1">
    <property type="nucleotide sequence ID" value="NZ_FOHE01000001.1"/>
</dbReference>
<evidence type="ECO:0000313" key="3">
    <source>
        <dbReference type="Proteomes" id="UP000198618"/>
    </source>
</evidence>
<organism evidence="2 3">
    <name type="scientific">Oceanobacillus limi</name>
    <dbReference type="NCBI Taxonomy" id="930131"/>
    <lineage>
        <taxon>Bacteria</taxon>
        <taxon>Bacillati</taxon>
        <taxon>Bacillota</taxon>
        <taxon>Bacilli</taxon>
        <taxon>Bacillales</taxon>
        <taxon>Bacillaceae</taxon>
        <taxon>Oceanobacillus</taxon>
    </lineage>
</organism>
<dbReference type="STRING" id="930131.SAMN05216389_101220"/>
<evidence type="ECO:0000313" key="2">
    <source>
        <dbReference type="EMBL" id="SES64396.1"/>
    </source>
</evidence>
<gene>
    <name evidence="2" type="ORF">SAMN05216389_101220</name>
</gene>
<sequence length="50" mass="5989">MSEEKKQTNAKERFGKVKAYQEINKEISTENEVKKQRPTPQPKDFDEIEY</sequence>
<accession>A0A1H9Y6P9</accession>
<dbReference type="EMBL" id="FOHE01000001">
    <property type="protein sequence ID" value="SES64396.1"/>
    <property type="molecule type" value="Genomic_DNA"/>
</dbReference>
<dbReference type="AlphaFoldDB" id="A0A1H9Y6P9"/>